<keyword evidence="4" id="KW-1185">Reference proteome</keyword>
<evidence type="ECO:0000256" key="1">
    <source>
        <dbReference type="SAM" id="MobiDB-lite"/>
    </source>
</evidence>
<dbReference type="PROSITE" id="PS50048">
    <property type="entry name" value="ZN2_CY6_FUNGAL_2"/>
    <property type="match status" value="2"/>
</dbReference>
<dbReference type="SMART" id="SM00066">
    <property type="entry name" value="GAL4"/>
    <property type="match status" value="2"/>
</dbReference>
<feature type="compositionally biased region" description="Basic and acidic residues" evidence="1">
    <location>
        <begin position="225"/>
        <end position="234"/>
    </location>
</feature>
<accession>A0ABQ0LGL7</accession>
<dbReference type="Proteomes" id="UP000815677">
    <property type="component" value="Unassembled WGS sequence"/>
</dbReference>
<sequence length="752" mass="81870">MLRADSDGLRKGRDEDPRVELWLGHIEPLFCKGYTRERLDLLYEEVLTGGGWPLPSPSTAYSNSMDEISDDAGLVSSTTGPGAPDTSWTSRRGKARCDACRLKNLKCDRVLPVCNQCKWGASGTSIPCKYTPLPTPAHRGVPRCDRCRESNLKCDRAAPVCQYCRDANITDCRYTPKKRARLPMEPQSPGSRPPYAEGESASFMFTNGPSAGPSTNSYTRSFVPESDKPDRMDIDGLPLPLPKPTYEPGPPLALLPAPSPSGPPPPPSAYPAPPAQAFIAHSFPTPTRSHTFAAWTHAAFAPLPATLLRRLTNVTTAEMPARDAFDSALRQFRAGLEPSLRETAFLLAEDYAIVANCLAKGNTARLSPRLREWTQCHRLASGSDKFNLIVTPRDATFALPIEKAHELLKEYRVALDEEAERSKGRSSRRHTQNVGDPDSLSEPAFERIPVVNQIYDCLTYAHRGHASSVVVMMEIRRLGIATITWPMAEIFINLCPLCSKLKVGQSLGLNNFPATVSVPVVDAGHGAGTSISQGAFCVLSSTFFGLPLFNVGGNVGLIQSECQCIFLGTPQQQAPWPDMVCAARRSAFRLDAPGRCGRGTANTCCGGARPALWTQIIIGGEWILSRRARRPWTRIYRLPSWNPLRTRIALKLRTGGEAIEIRGASDTVEREDATNGGQVYATVDALKAVNGGVVSLCARLCGDVGWHGNRPRGRKLNVSDGIWGSYLNSARELRPTCTMIGISCTDTGLLGT</sequence>
<proteinExistence type="predicted"/>
<reference evidence="3" key="1">
    <citation type="submission" date="2014-09" db="EMBL/GenBank/DDBJ databases">
        <title>Genome sequence of the luminous mushroom Mycena chlorophos for searching fungal bioluminescence genes.</title>
        <authorList>
            <person name="Tanaka Y."/>
            <person name="Kasuga D."/>
            <person name="Oba Y."/>
            <person name="Hase S."/>
            <person name="Sato K."/>
            <person name="Oba Y."/>
            <person name="Sakakibara Y."/>
        </authorList>
    </citation>
    <scope>NUCLEOTIDE SEQUENCE</scope>
</reference>
<evidence type="ECO:0000259" key="2">
    <source>
        <dbReference type="PROSITE" id="PS50048"/>
    </source>
</evidence>
<dbReference type="InterPro" id="IPR036864">
    <property type="entry name" value="Zn2-C6_fun-type_DNA-bd_sf"/>
</dbReference>
<dbReference type="InterPro" id="IPR001138">
    <property type="entry name" value="Zn2Cys6_DnaBD"/>
</dbReference>
<protein>
    <recommendedName>
        <fullName evidence="2">Zn(2)-C6 fungal-type domain-containing protein</fullName>
    </recommendedName>
</protein>
<name>A0ABQ0LGL7_MYCCL</name>
<feature type="compositionally biased region" description="Pro residues" evidence="1">
    <location>
        <begin position="239"/>
        <end position="269"/>
    </location>
</feature>
<organism evidence="3 4">
    <name type="scientific">Mycena chlorophos</name>
    <name type="common">Agaric fungus</name>
    <name type="synonym">Agaricus chlorophos</name>
    <dbReference type="NCBI Taxonomy" id="658473"/>
    <lineage>
        <taxon>Eukaryota</taxon>
        <taxon>Fungi</taxon>
        <taxon>Dikarya</taxon>
        <taxon>Basidiomycota</taxon>
        <taxon>Agaricomycotina</taxon>
        <taxon>Agaricomycetes</taxon>
        <taxon>Agaricomycetidae</taxon>
        <taxon>Agaricales</taxon>
        <taxon>Marasmiineae</taxon>
        <taxon>Mycenaceae</taxon>
        <taxon>Mycena</taxon>
    </lineage>
</organism>
<dbReference type="Gene3D" id="4.10.240.10">
    <property type="entry name" value="Zn(2)-C6 fungal-type DNA-binding domain"/>
    <property type="match status" value="2"/>
</dbReference>
<dbReference type="SUPFAM" id="SSF57701">
    <property type="entry name" value="Zn2/Cys6 DNA-binding domain"/>
    <property type="match status" value="2"/>
</dbReference>
<dbReference type="Pfam" id="PF00172">
    <property type="entry name" value="Zn_clus"/>
    <property type="match status" value="1"/>
</dbReference>
<evidence type="ECO:0000313" key="3">
    <source>
        <dbReference type="EMBL" id="GAT49657.1"/>
    </source>
</evidence>
<dbReference type="CDD" id="cd00067">
    <property type="entry name" value="GAL4"/>
    <property type="match status" value="2"/>
</dbReference>
<feature type="compositionally biased region" description="Polar residues" evidence="1">
    <location>
        <begin position="203"/>
        <end position="220"/>
    </location>
</feature>
<feature type="domain" description="Zn(2)-C6 fungal-type" evidence="2">
    <location>
        <begin position="96"/>
        <end position="130"/>
    </location>
</feature>
<gene>
    <name evidence="3" type="ORF">MCHLO_06955</name>
</gene>
<evidence type="ECO:0000313" key="4">
    <source>
        <dbReference type="Proteomes" id="UP000815677"/>
    </source>
</evidence>
<feature type="region of interest" description="Disordered" evidence="1">
    <location>
        <begin position="180"/>
        <end position="269"/>
    </location>
</feature>
<feature type="domain" description="Zn(2)-C6 fungal-type" evidence="2">
    <location>
        <begin position="143"/>
        <end position="174"/>
    </location>
</feature>
<feature type="region of interest" description="Disordered" evidence="1">
    <location>
        <begin position="419"/>
        <end position="441"/>
    </location>
</feature>
<dbReference type="EMBL" id="DF845749">
    <property type="protein sequence ID" value="GAT49657.1"/>
    <property type="molecule type" value="Genomic_DNA"/>
</dbReference>